<evidence type="ECO:0000313" key="3">
    <source>
        <dbReference type="Proteomes" id="UP000236731"/>
    </source>
</evidence>
<dbReference type="InterPro" id="IPR018004">
    <property type="entry name" value="KilA/APSES_HTH"/>
</dbReference>
<accession>A0A1H6CQX9</accession>
<proteinExistence type="predicted"/>
<gene>
    <name evidence="2" type="ORF">SAMN05421877_1194</name>
</gene>
<protein>
    <submittedName>
        <fullName evidence="2">KilA-N domain-containing protein</fullName>
    </submittedName>
</protein>
<keyword evidence="3" id="KW-1185">Reference proteome</keyword>
<dbReference type="EMBL" id="FNUT01000019">
    <property type="protein sequence ID" value="SEG75364.1"/>
    <property type="molecule type" value="Genomic_DNA"/>
</dbReference>
<dbReference type="Proteomes" id="UP000236731">
    <property type="component" value="Unassembled WGS sequence"/>
</dbReference>
<evidence type="ECO:0000313" key="2">
    <source>
        <dbReference type="EMBL" id="SEG75364.1"/>
    </source>
</evidence>
<organism evidence="2 3">
    <name type="scientific">Sphingobacterium lactis</name>
    <dbReference type="NCBI Taxonomy" id="797291"/>
    <lineage>
        <taxon>Bacteria</taxon>
        <taxon>Pseudomonadati</taxon>
        <taxon>Bacteroidota</taxon>
        <taxon>Sphingobacteriia</taxon>
        <taxon>Sphingobacteriales</taxon>
        <taxon>Sphingobacteriaceae</taxon>
        <taxon>Sphingobacterium</taxon>
    </lineage>
</organism>
<dbReference type="PROSITE" id="PS51301">
    <property type="entry name" value="KILA_N"/>
    <property type="match status" value="1"/>
</dbReference>
<dbReference type="Pfam" id="PF04383">
    <property type="entry name" value="KilA-N"/>
    <property type="match status" value="1"/>
</dbReference>
<reference evidence="3" key="1">
    <citation type="submission" date="2016-10" db="EMBL/GenBank/DDBJ databases">
        <authorList>
            <person name="Varghese N."/>
            <person name="Submissions S."/>
        </authorList>
    </citation>
    <scope>NUCLEOTIDE SEQUENCE [LARGE SCALE GENOMIC DNA]</scope>
    <source>
        <strain evidence="3">DSM 22361</strain>
    </source>
</reference>
<feature type="domain" description="KilA-N" evidence="1">
    <location>
        <begin position="1"/>
        <end position="86"/>
    </location>
</feature>
<dbReference type="InterPro" id="IPR017880">
    <property type="entry name" value="KilA_N"/>
</dbReference>
<name>A0A1H6CQX9_9SPHI</name>
<dbReference type="AlphaFoldDB" id="A0A1H6CQX9"/>
<dbReference type="SMART" id="SM01252">
    <property type="entry name" value="KilA-N"/>
    <property type="match status" value="1"/>
</dbReference>
<sequence>MFSLNGLYELAGSPKNKDPRTWVKQDNVKELIHTVSEILNVTSNHIIKSKRGKGGGTEAHRQIALSYAKYLDPKLHALVNEVFFERVEEEKNPDLIVDRAITTYTKKGYSPEWISKRITGKAARNEFTSTLKRHGVSGDGYQRCTNAMYIELYGKDASGVREKKGIPQKSNIRENMSALELQAIQFAEMLAKEDIEKNRRYGNEECAMVSNQAARVIKNSINQFRNR</sequence>
<evidence type="ECO:0000259" key="1">
    <source>
        <dbReference type="PROSITE" id="PS51301"/>
    </source>
</evidence>